<dbReference type="CDD" id="cd06165">
    <property type="entry name" value="Sortase_A"/>
    <property type="match status" value="1"/>
</dbReference>
<feature type="transmembrane region" description="Helical" evidence="4">
    <location>
        <begin position="264"/>
        <end position="286"/>
    </location>
</feature>
<dbReference type="InterPro" id="IPR005754">
    <property type="entry name" value="Sortase"/>
</dbReference>
<dbReference type="RefSeq" id="WP_125650299.1">
    <property type="nucleotide sequence ID" value="NZ_JBHTOH010000085.1"/>
</dbReference>
<proteinExistence type="predicted"/>
<keyword evidence="2" id="KW-0378">Hydrolase</keyword>
<comment type="caution">
    <text evidence="5">The sequence shown here is derived from an EMBL/GenBank/DDBJ whole genome shotgun (WGS) entry which is preliminary data.</text>
</comment>
<keyword evidence="3" id="KW-0788">Thiol protease</keyword>
<evidence type="ECO:0000256" key="1">
    <source>
        <dbReference type="ARBA" id="ARBA00022670"/>
    </source>
</evidence>
<keyword evidence="1" id="KW-0645">Protease</keyword>
<keyword evidence="6" id="KW-1185">Reference proteome</keyword>
<name>A0ABW4BP38_9LACO</name>
<dbReference type="InterPro" id="IPR042007">
    <property type="entry name" value="Sortase_A"/>
</dbReference>
<dbReference type="Pfam" id="PF04203">
    <property type="entry name" value="Sortase"/>
    <property type="match status" value="1"/>
</dbReference>
<accession>A0ABW4BP38</accession>
<feature type="transmembrane region" description="Helical" evidence="4">
    <location>
        <begin position="7"/>
        <end position="26"/>
    </location>
</feature>
<evidence type="ECO:0000256" key="4">
    <source>
        <dbReference type="SAM" id="Phobius"/>
    </source>
</evidence>
<dbReference type="InterPro" id="IPR023365">
    <property type="entry name" value="Sortase_dom-sf"/>
</dbReference>
<gene>
    <name evidence="5" type="ORF">ACFQ4R_08865</name>
</gene>
<dbReference type="EMBL" id="JBHTOH010000085">
    <property type="protein sequence ID" value="MFD1411694.1"/>
    <property type="molecule type" value="Genomic_DNA"/>
</dbReference>
<dbReference type="Proteomes" id="UP001597191">
    <property type="component" value="Unassembled WGS sequence"/>
</dbReference>
<keyword evidence="4" id="KW-0472">Membrane</keyword>
<reference evidence="6" key="1">
    <citation type="journal article" date="2019" name="Int. J. Syst. Evol. Microbiol.">
        <title>The Global Catalogue of Microorganisms (GCM) 10K type strain sequencing project: providing services to taxonomists for standard genome sequencing and annotation.</title>
        <authorList>
            <consortium name="The Broad Institute Genomics Platform"/>
            <consortium name="The Broad Institute Genome Sequencing Center for Infectious Disease"/>
            <person name="Wu L."/>
            <person name="Ma J."/>
        </authorList>
    </citation>
    <scope>NUCLEOTIDE SEQUENCE [LARGE SCALE GENOMIC DNA]</scope>
    <source>
        <strain evidence="6">CCM 8937</strain>
    </source>
</reference>
<evidence type="ECO:0000313" key="6">
    <source>
        <dbReference type="Proteomes" id="UP001597191"/>
    </source>
</evidence>
<dbReference type="NCBIfam" id="TIGR01076">
    <property type="entry name" value="sortase_fam"/>
    <property type="match status" value="1"/>
</dbReference>
<keyword evidence="4" id="KW-0812">Transmembrane</keyword>
<dbReference type="SUPFAM" id="SSF63817">
    <property type="entry name" value="Sortase"/>
    <property type="match status" value="1"/>
</dbReference>
<sequence length="294" mass="33040">MNNLLKWLTLPLLLTLLVTGIYYWSYQRLLTGQDQTQYQLTKKQIKHHLKQTSVSNSGQLKQAQLITDANTRDLLSARTQFQQLVATQGIGELSIPKVAIKLPIFSTPTMATLSAGVARYFPQRALDASGNQVLIAHNFDGADVLLQRINQLQRGDHLFITNQSKIYDYQVQQNQVVAQSQVSVLDNVQTTAQLTLIRCEGGAQTPWRRVVVGRLVAQRPITQRLSKIGLSVDTNNLTNETQLSVVQTNFEQLTIFVSSHVFNFSWLISLLGLLLLSWWFGISGYLRTNNDGSN</sequence>
<evidence type="ECO:0000313" key="5">
    <source>
        <dbReference type="EMBL" id="MFD1411694.1"/>
    </source>
</evidence>
<dbReference type="Gene3D" id="2.40.260.10">
    <property type="entry name" value="Sortase"/>
    <property type="match status" value="1"/>
</dbReference>
<keyword evidence="4" id="KW-1133">Transmembrane helix</keyword>
<organism evidence="5 6">
    <name type="scientific">Lapidilactobacillus gannanensis</name>
    <dbReference type="NCBI Taxonomy" id="2486002"/>
    <lineage>
        <taxon>Bacteria</taxon>
        <taxon>Bacillati</taxon>
        <taxon>Bacillota</taxon>
        <taxon>Bacilli</taxon>
        <taxon>Lactobacillales</taxon>
        <taxon>Lactobacillaceae</taxon>
        <taxon>Lapidilactobacillus</taxon>
    </lineage>
</organism>
<evidence type="ECO:0000256" key="3">
    <source>
        <dbReference type="ARBA" id="ARBA00022807"/>
    </source>
</evidence>
<protein>
    <submittedName>
        <fullName evidence="5">Class A sortase</fullName>
    </submittedName>
</protein>
<evidence type="ECO:0000256" key="2">
    <source>
        <dbReference type="ARBA" id="ARBA00022801"/>
    </source>
</evidence>